<feature type="transmembrane region" description="Helical" evidence="1">
    <location>
        <begin position="17"/>
        <end position="39"/>
    </location>
</feature>
<organism evidence="2 3">
    <name type="scientific">Ditylenchus dipsaci</name>
    <dbReference type="NCBI Taxonomy" id="166011"/>
    <lineage>
        <taxon>Eukaryota</taxon>
        <taxon>Metazoa</taxon>
        <taxon>Ecdysozoa</taxon>
        <taxon>Nematoda</taxon>
        <taxon>Chromadorea</taxon>
        <taxon>Rhabditida</taxon>
        <taxon>Tylenchina</taxon>
        <taxon>Tylenchomorpha</taxon>
        <taxon>Sphaerularioidea</taxon>
        <taxon>Anguinidae</taxon>
        <taxon>Anguininae</taxon>
        <taxon>Ditylenchus</taxon>
    </lineage>
</organism>
<keyword evidence="1" id="KW-0472">Membrane</keyword>
<dbReference type="WBParaSite" id="jg4997">
    <property type="protein sequence ID" value="jg4997"/>
    <property type="gene ID" value="jg4997"/>
</dbReference>
<keyword evidence="2" id="KW-1185">Reference proteome</keyword>
<dbReference type="Proteomes" id="UP000887574">
    <property type="component" value="Unplaced"/>
</dbReference>
<keyword evidence="1" id="KW-0812">Transmembrane</keyword>
<protein>
    <submittedName>
        <fullName evidence="3">Innexin</fullName>
    </submittedName>
</protein>
<evidence type="ECO:0000256" key="1">
    <source>
        <dbReference type="SAM" id="Phobius"/>
    </source>
</evidence>
<evidence type="ECO:0000313" key="3">
    <source>
        <dbReference type="WBParaSite" id="jg4997"/>
    </source>
</evidence>
<name>A0A915EDK9_9BILA</name>
<sequence>MDRGGEQVRMPDYKQDIWTFVSFAILLEVVAYTGNYLGFKNLQIYTLFLDYGEKVLTEGEVDEVLPECHVAEAPSWPRAVWYQKVEMDRSRACLVKSLWMLICSRVVLLQLLTGFRNS</sequence>
<keyword evidence="1" id="KW-1133">Transmembrane helix</keyword>
<reference evidence="3" key="1">
    <citation type="submission" date="2022-11" db="UniProtKB">
        <authorList>
            <consortium name="WormBaseParasite"/>
        </authorList>
    </citation>
    <scope>IDENTIFICATION</scope>
</reference>
<accession>A0A915EDK9</accession>
<proteinExistence type="predicted"/>
<dbReference type="AlphaFoldDB" id="A0A915EDK9"/>
<evidence type="ECO:0000313" key="2">
    <source>
        <dbReference type="Proteomes" id="UP000887574"/>
    </source>
</evidence>